<evidence type="ECO:0000313" key="8">
    <source>
        <dbReference type="Proteomes" id="UP001163046"/>
    </source>
</evidence>
<proteinExistence type="inferred from homology"/>
<dbReference type="OrthoDB" id="64340at2759"/>
<dbReference type="Pfam" id="PF25756">
    <property type="entry name" value="TPR_INTS8"/>
    <property type="match status" value="1"/>
</dbReference>
<evidence type="ECO:0000256" key="1">
    <source>
        <dbReference type="ARBA" id="ARBA00004123"/>
    </source>
</evidence>
<dbReference type="Proteomes" id="UP001163046">
    <property type="component" value="Unassembled WGS sequence"/>
</dbReference>
<evidence type="ECO:0000256" key="3">
    <source>
        <dbReference type="ARBA" id="ARBA00007147"/>
    </source>
</evidence>
<name>A0A9W9Z912_9CNID</name>
<dbReference type="EMBL" id="MU826394">
    <property type="protein sequence ID" value="KAJ7376624.1"/>
    <property type="molecule type" value="Genomic_DNA"/>
</dbReference>
<comment type="caution">
    <text evidence="7">The sequence shown here is derived from an EMBL/GenBank/DDBJ whole genome shotgun (WGS) entry which is preliminary data.</text>
</comment>
<gene>
    <name evidence="7" type="ORF">OS493_033502</name>
</gene>
<keyword evidence="4" id="KW-0158">Chromosome</keyword>
<evidence type="ECO:0000256" key="2">
    <source>
        <dbReference type="ARBA" id="ARBA00004286"/>
    </source>
</evidence>
<evidence type="ECO:0000259" key="6">
    <source>
        <dbReference type="Pfam" id="PF25756"/>
    </source>
</evidence>
<dbReference type="GO" id="GO:0034472">
    <property type="term" value="P:snRNA 3'-end processing"/>
    <property type="evidence" value="ECO:0007669"/>
    <property type="project" value="InterPro"/>
</dbReference>
<protein>
    <recommendedName>
        <fullName evidence="6">INTS8 TPR repeats domain-containing protein</fullName>
    </recommendedName>
</protein>
<dbReference type="AlphaFoldDB" id="A0A9W9Z912"/>
<dbReference type="GO" id="GO:0032039">
    <property type="term" value="C:integrator complex"/>
    <property type="evidence" value="ECO:0007669"/>
    <property type="project" value="TreeGrafter"/>
</dbReference>
<dbReference type="PANTHER" id="PTHR13350">
    <property type="entry name" value="INTEGRATOR COMPLEX SUBUNIT 8"/>
    <property type="match status" value="1"/>
</dbReference>
<evidence type="ECO:0000256" key="4">
    <source>
        <dbReference type="ARBA" id="ARBA00022454"/>
    </source>
</evidence>
<keyword evidence="8" id="KW-1185">Reference proteome</keyword>
<dbReference type="GO" id="GO:0005694">
    <property type="term" value="C:chromosome"/>
    <property type="evidence" value="ECO:0007669"/>
    <property type="project" value="UniProtKB-SubCell"/>
</dbReference>
<evidence type="ECO:0000313" key="7">
    <source>
        <dbReference type="EMBL" id="KAJ7376624.1"/>
    </source>
</evidence>
<keyword evidence="5" id="KW-0539">Nucleus</keyword>
<dbReference type="InterPro" id="IPR057980">
    <property type="entry name" value="TPR_INTS8"/>
</dbReference>
<organism evidence="7 8">
    <name type="scientific">Desmophyllum pertusum</name>
    <dbReference type="NCBI Taxonomy" id="174260"/>
    <lineage>
        <taxon>Eukaryota</taxon>
        <taxon>Metazoa</taxon>
        <taxon>Cnidaria</taxon>
        <taxon>Anthozoa</taxon>
        <taxon>Hexacorallia</taxon>
        <taxon>Scleractinia</taxon>
        <taxon>Caryophylliina</taxon>
        <taxon>Caryophylliidae</taxon>
        <taxon>Desmophyllum</taxon>
    </lineage>
</organism>
<comment type="similarity">
    <text evidence="3">Belongs to the Integrator subunit 8 family.</text>
</comment>
<dbReference type="PANTHER" id="PTHR13350:SF1">
    <property type="entry name" value="INTEGRATOR COMPLEX SUBUNIT 8"/>
    <property type="match status" value="1"/>
</dbReference>
<sequence>MSQTKEETYKTKKHHFCYDMCQRPCVCQLADPVVSSKGFPEFSRYLVTTQDKQKRPADGSVAIQAEGLKLTNLIHFARKIKEETVLTVLLSCLVRTAPMPLTSVCLALSGVVHHALSVQQHNVSWLQTLGDIYLDSGNYSSALRCYLEAGAVSSFFFNSSVPSTVYRKMVTCCSAMKAHIQAALLCQCMEVKDYTTAFKALQQASSACSDAMRLLLFLLLRT</sequence>
<dbReference type="InterPro" id="IPR011990">
    <property type="entry name" value="TPR-like_helical_dom_sf"/>
</dbReference>
<dbReference type="InterPro" id="IPR038751">
    <property type="entry name" value="INTS8"/>
</dbReference>
<evidence type="ECO:0000256" key="5">
    <source>
        <dbReference type="ARBA" id="ARBA00023242"/>
    </source>
</evidence>
<comment type="subcellular location">
    <subcellularLocation>
        <location evidence="2">Chromosome</location>
    </subcellularLocation>
    <subcellularLocation>
        <location evidence="1">Nucleus</location>
    </subcellularLocation>
</comment>
<dbReference type="Gene3D" id="1.25.40.10">
    <property type="entry name" value="Tetratricopeptide repeat domain"/>
    <property type="match status" value="1"/>
</dbReference>
<feature type="domain" description="INTS8 TPR repeats" evidence="6">
    <location>
        <begin position="101"/>
        <end position="212"/>
    </location>
</feature>
<reference evidence="7" key="1">
    <citation type="submission" date="2023-01" db="EMBL/GenBank/DDBJ databases">
        <title>Genome assembly of the deep-sea coral Lophelia pertusa.</title>
        <authorList>
            <person name="Herrera S."/>
            <person name="Cordes E."/>
        </authorList>
    </citation>
    <scope>NUCLEOTIDE SEQUENCE</scope>
    <source>
        <strain evidence="7">USNM1676648</strain>
        <tissue evidence="7">Polyp</tissue>
    </source>
</reference>
<accession>A0A9W9Z912</accession>